<dbReference type="SUPFAM" id="SSF53800">
    <property type="entry name" value="Chelatase"/>
    <property type="match status" value="1"/>
</dbReference>
<dbReference type="InterPro" id="IPR010388">
    <property type="entry name" value="Anaerobic_Co-chelatase"/>
</dbReference>
<dbReference type="GO" id="GO:0046872">
    <property type="term" value="F:metal ion binding"/>
    <property type="evidence" value="ECO:0007669"/>
    <property type="project" value="UniProtKB-KW"/>
</dbReference>
<evidence type="ECO:0000256" key="1">
    <source>
        <dbReference type="PIRSR" id="PIRSR033579-1"/>
    </source>
</evidence>
<evidence type="ECO:0000256" key="2">
    <source>
        <dbReference type="PIRSR" id="PIRSR033579-3"/>
    </source>
</evidence>
<gene>
    <name evidence="3" type="ORF">Q612_NSC00338G0051</name>
</gene>
<keyword evidence="2" id="KW-0170">Cobalt</keyword>
<dbReference type="PIRSF" id="PIRSF033579">
    <property type="entry name" value="Anaer_Co_chel"/>
    <property type="match status" value="1"/>
</dbReference>
<dbReference type="GO" id="GO:0016852">
    <property type="term" value="F:sirohydrochlorin cobaltochelatase activity"/>
    <property type="evidence" value="ECO:0007669"/>
    <property type="project" value="InterPro"/>
</dbReference>
<name>W1TWD3_9FIRM</name>
<dbReference type="Proteomes" id="UP000018840">
    <property type="component" value="Unassembled WGS sequence"/>
</dbReference>
<protein>
    <submittedName>
        <fullName evidence="3">Sirohydrochlorin cobaltochelatase</fullName>
    </submittedName>
</protein>
<keyword evidence="2" id="KW-0479">Metal-binding</keyword>
<proteinExistence type="predicted"/>
<feature type="binding site" evidence="2">
    <location>
        <position position="185"/>
    </location>
    <ligand>
        <name>Co(2+)</name>
        <dbReference type="ChEBI" id="CHEBI:48828"/>
    </ligand>
</feature>
<sequence length="284" mass="32723">MNDKAIVLTSFGTTLTDERKRTLKHMQNLTQKAYPDWDVYIAFTSRIVIDRISKQEGEKFYSERAMFYHLASEGYREVAYQPLHIIPGAEYSKVMQLVHKWKADLVFRRLVIGRPLLYFIGQGDERPDDYQLLLDTLKDAIPSAPQEGLLLLAHGTNHPAQAVYSALQLKANQLGYDNVWIGTLEGFPEWREAAKQMRFAGIRKIHVKPLFFHAGEHVSVDIFSKEEESVAQKLSEYGFIVEEDWQSLGQIEDILKLYMQHLDDAISERYRGRSHGRPAIPSII</sequence>
<feature type="active site" description="Proton acceptor" evidence="1">
    <location>
        <position position="154"/>
    </location>
</feature>
<dbReference type="GO" id="GO:0019251">
    <property type="term" value="P:anaerobic cobalamin biosynthetic process"/>
    <property type="evidence" value="ECO:0007669"/>
    <property type="project" value="InterPro"/>
</dbReference>
<dbReference type="Pfam" id="PF06180">
    <property type="entry name" value="CbiK"/>
    <property type="match status" value="1"/>
</dbReference>
<evidence type="ECO:0000313" key="3">
    <source>
        <dbReference type="EMBL" id="ETI85922.1"/>
    </source>
</evidence>
<feature type="binding site" evidence="2">
    <location>
        <position position="154"/>
    </location>
    <ligand>
        <name>Co(2+)</name>
        <dbReference type="ChEBI" id="CHEBI:48828"/>
    </ligand>
</feature>
<reference evidence="3" key="1">
    <citation type="submission" date="2013-12" db="EMBL/GenBank/DDBJ databases">
        <title>A Varibaculum cambriense genome reconstructed from a premature infant gut community with otherwise low bacterial novelty that shifts toward anaerobic metabolism during the third week of life.</title>
        <authorList>
            <person name="Brown C.T."/>
            <person name="Sharon I."/>
            <person name="Thomas B.C."/>
            <person name="Castelle C.J."/>
            <person name="Morowitz M.J."/>
            <person name="Banfield J.F."/>
        </authorList>
    </citation>
    <scope>NUCLEOTIDE SEQUENCE [LARGE SCALE GENOMIC DNA]</scope>
</reference>
<dbReference type="Gene3D" id="3.40.50.1400">
    <property type="match status" value="2"/>
</dbReference>
<feature type="binding site" evidence="2">
    <location>
        <position position="217"/>
    </location>
    <ligand>
        <name>Co(2+)</name>
        <dbReference type="ChEBI" id="CHEBI:48828"/>
    </ligand>
</feature>
<dbReference type="EMBL" id="AZMC01000338">
    <property type="protein sequence ID" value="ETI85922.1"/>
    <property type="molecule type" value="Genomic_DNA"/>
</dbReference>
<organism evidence="3 4">
    <name type="scientific">Negativicoccus succinicivorans DORA_17_25</name>
    <dbReference type="NCBI Taxonomy" id="1403945"/>
    <lineage>
        <taxon>Bacteria</taxon>
        <taxon>Bacillati</taxon>
        <taxon>Bacillota</taxon>
        <taxon>Negativicutes</taxon>
        <taxon>Veillonellales</taxon>
        <taxon>Veillonellaceae</taxon>
        <taxon>Negativicoccus</taxon>
    </lineage>
</organism>
<comment type="caution">
    <text evidence="3">The sequence shown here is derived from an EMBL/GenBank/DDBJ whole genome shotgun (WGS) entry which is preliminary data.</text>
</comment>
<evidence type="ECO:0000313" key="4">
    <source>
        <dbReference type="Proteomes" id="UP000018840"/>
    </source>
</evidence>
<dbReference type="AlphaFoldDB" id="W1TWD3"/>
<accession>W1TWD3</accession>